<sequence>MVELAVGGREVRPDGPVHPGVALVAVADRAAGSPERRLCARSRGTVGVAARHAPVAQQVVDGEGELGTDERGPEVDASKVNRPFHVVLAQLKNLTPGGWR</sequence>
<reference evidence="1" key="2">
    <citation type="submission" date="2020-09" db="EMBL/GenBank/DDBJ databases">
        <authorList>
            <person name="Sun Q."/>
            <person name="Ohkuma M."/>
        </authorList>
    </citation>
    <scope>NUCLEOTIDE SEQUENCE</scope>
    <source>
        <strain evidence="1">JCM 3313</strain>
    </source>
</reference>
<dbReference type="RefSeq" id="WP_189226692.1">
    <property type="nucleotide sequence ID" value="NZ_BMRG01000018.1"/>
</dbReference>
<comment type="caution">
    <text evidence="1">The sequence shown here is derived from an EMBL/GenBank/DDBJ whole genome shotgun (WGS) entry which is preliminary data.</text>
</comment>
<proteinExistence type="predicted"/>
<gene>
    <name evidence="1" type="ORF">GCM10010185_59980</name>
</gene>
<accession>A0A918ASJ2</accession>
<evidence type="ECO:0000313" key="2">
    <source>
        <dbReference type="Proteomes" id="UP000639606"/>
    </source>
</evidence>
<protein>
    <submittedName>
        <fullName evidence="1">Uncharacterized protein</fullName>
    </submittedName>
</protein>
<organism evidence="1 2">
    <name type="scientific">Saccharothrix coeruleofusca</name>
    <dbReference type="NCBI Taxonomy" id="33919"/>
    <lineage>
        <taxon>Bacteria</taxon>
        <taxon>Bacillati</taxon>
        <taxon>Actinomycetota</taxon>
        <taxon>Actinomycetes</taxon>
        <taxon>Pseudonocardiales</taxon>
        <taxon>Pseudonocardiaceae</taxon>
        <taxon>Saccharothrix</taxon>
    </lineage>
</organism>
<keyword evidence="2" id="KW-1185">Reference proteome</keyword>
<evidence type="ECO:0000313" key="1">
    <source>
        <dbReference type="EMBL" id="GGP78251.1"/>
    </source>
</evidence>
<dbReference type="Proteomes" id="UP000639606">
    <property type="component" value="Unassembled WGS sequence"/>
</dbReference>
<reference evidence="1" key="1">
    <citation type="journal article" date="2014" name="Int. J. Syst. Evol. Microbiol.">
        <title>Complete genome sequence of Corynebacterium casei LMG S-19264T (=DSM 44701T), isolated from a smear-ripened cheese.</title>
        <authorList>
            <consortium name="US DOE Joint Genome Institute (JGI-PGF)"/>
            <person name="Walter F."/>
            <person name="Albersmeier A."/>
            <person name="Kalinowski J."/>
            <person name="Ruckert C."/>
        </authorList>
    </citation>
    <scope>NUCLEOTIDE SEQUENCE</scope>
    <source>
        <strain evidence="1">JCM 3313</strain>
    </source>
</reference>
<dbReference type="AlphaFoldDB" id="A0A918ASJ2"/>
<dbReference type="EMBL" id="BMRG01000018">
    <property type="protein sequence ID" value="GGP78251.1"/>
    <property type="molecule type" value="Genomic_DNA"/>
</dbReference>
<name>A0A918ASJ2_9PSEU</name>